<comment type="cofactor">
    <cofactor evidence="1">
        <name>Zn(2+)</name>
        <dbReference type="ChEBI" id="CHEBI:29105"/>
    </cofactor>
</comment>
<dbReference type="PANTHER" id="PTHR11271">
    <property type="entry name" value="GUANINE DEAMINASE"/>
    <property type="match status" value="1"/>
</dbReference>
<dbReference type="GO" id="GO:0008270">
    <property type="term" value="F:zinc ion binding"/>
    <property type="evidence" value="ECO:0007669"/>
    <property type="project" value="TreeGrafter"/>
</dbReference>
<proteinExistence type="predicted"/>
<evidence type="ECO:0000313" key="7">
    <source>
        <dbReference type="Proteomes" id="UP000813444"/>
    </source>
</evidence>
<dbReference type="GO" id="GO:0008892">
    <property type="term" value="F:guanine deaminase activity"/>
    <property type="evidence" value="ECO:0007669"/>
    <property type="project" value="TreeGrafter"/>
</dbReference>
<comment type="caution">
    <text evidence="6">The sequence shown here is derived from an EMBL/GenBank/DDBJ whole genome shotgun (WGS) entry which is preliminary data.</text>
</comment>
<evidence type="ECO:0000256" key="1">
    <source>
        <dbReference type="ARBA" id="ARBA00001947"/>
    </source>
</evidence>
<accession>A0A8K0WLG3</accession>
<feature type="domain" description="Amidohydrolase-related" evidence="5">
    <location>
        <begin position="64"/>
        <end position="141"/>
    </location>
</feature>
<evidence type="ECO:0000313" key="6">
    <source>
        <dbReference type="EMBL" id="KAH7308017.1"/>
    </source>
</evidence>
<dbReference type="Gene3D" id="2.30.40.10">
    <property type="entry name" value="Urease, subunit C, domain 1"/>
    <property type="match status" value="1"/>
</dbReference>
<dbReference type="UniPathway" id="UPA00603">
    <property type="reaction ID" value="UER00660"/>
</dbReference>
<evidence type="ECO:0000256" key="3">
    <source>
        <dbReference type="ARBA" id="ARBA00022801"/>
    </source>
</evidence>
<dbReference type="AlphaFoldDB" id="A0A8K0WLG3"/>
<keyword evidence="4" id="KW-0862">Zinc</keyword>
<dbReference type="GO" id="GO:0006147">
    <property type="term" value="P:guanine catabolic process"/>
    <property type="evidence" value="ECO:0007669"/>
    <property type="project" value="UniProtKB-UniPathway"/>
</dbReference>
<dbReference type="InterPro" id="IPR051607">
    <property type="entry name" value="Metallo-dep_hydrolases"/>
</dbReference>
<evidence type="ECO:0000256" key="4">
    <source>
        <dbReference type="ARBA" id="ARBA00022833"/>
    </source>
</evidence>
<dbReference type="InterPro" id="IPR006680">
    <property type="entry name" value="Amidohydro-rel"/>
</dbReference>
<dbReference type="GO" id="GO:0005829">
    <property type="term" value="C:cytosol"/>
    <property type="evidence" value="ECO:0007669"/>
    <property type="project" value="TreeGrafter"/>
</dbReference>
<protein>
    <submittedName>
        <fullName evidence="6">Metal-dependent hydrolase</fullName>
    </submittedName>
</protein>
<dbReference type="OrthoDB" id="194468at2759"/>
<keyword evidence="7" id="KW-1185">Reference proteome</keyword>
<sequence length="231" mass="25371">MASTNQPLIFHGGVIHSRSETELEILQDATLAVDVNGHIVSFKSADDGTAIDLPDARHFYLGQVGLGTDSGGGWASQMLAVMRQAIIASNAQEKFSDGADKSLLLEEVFYLATMGGARVLGLEERIGNFEVGKEFDTLWVTTTTGLDSAILFEKFIMTSDDRNIPQCHYCFQGFVMVRRNTRTSEQASCCCKLLSYIKDLSITLTNIGQTHRQPSSYLAKTFSKAFTYSLS</sequence>
<keyword evidence="2" id="KW-0479">Metal-binding</keyword>
<dbReference type="EMBL" id="JAGPNK010000016">
    <property type="protein sequence ID" value="KAH7308017.1"/>
    <property type="molecule type" value="Genomic_DNA"/>
</dbReference>
<evidence type="ECO:0000259" key="5">
    <source>
        <dbReference type="Pfam" id="PF01979"/>
    </source>
</evidence>
<gene>
    <name evidence="6" type="ORF">B0I35DRAFT_442663</name>
</gene>
<evidence type="ECO:0000256" key="2">
    <source>
        <dbReference type="ARBA" id="ARBA00022723"/>
    </source>
</evidence>
<dbReference type="SUPFAM" id="SSF51338">
    <property type="entry name" value="Composite domain of metallo-dependent hydrolases"/>
    <property type="match status" value="1"/>
</dbReference>
<dbReference type="InterPro" id="IPR011059">
    <property type="entry name" value="Metal-dep_hydrolase_composite"/>
</dbReference>
<reference evidence="6" key="1">
    <citation type="journal article" date="2021" name="Nat. Commun.">
        <title>Genetic determinants of endophytism in the Arabidopsis root mycobiome.</title>
        <authorList>
            <person name="Mesny F."/>
            <person name="Miyauchi S."/>
            <person name="Thiergart T."/>
            <person name="Pickel B."/>
            <person name="Atanasova L."/>
            <person name="Karlsson M."/>
            <person name="Huettel B."/>
            <person name="Barry K.W."/>
            <person name="Haridas S."/>
            <person name="Chen C."/>
            <person name="Bauer D."/>
            <person name="Andreopoulos W."/>
            <person name="Pangilinan J."/>
            <person name="LaButti K."/>
            <person name="Riley R."/>
            <person name="Lipzen A."/>
            <person name="Clum A."/>
            <person name="Drula E."/>
            <person name="Henrissat B."/>
            <person name="Kohler A."/>
            <person name="Grigoriev I.V."/>
            <person name="Martin F.M."/>
            <person name="Hacquard S."/>
        </authorList>
    </citation>
    <scope>NUCLEOTIDE SEQUENCE</scope>
    <source>
        <strain evidence="6">MPI-CAGE-CH-0235</strain>
    </source>
</reference>
<name>A0A8K0WLG3_9HYPO</name>
<keyword evidence="3 6" id="KW-0378">Hydrolase</keyword>
<dbReference type="Proteomes" id="UP000813444">
    <property type="component" value="Unassembled WGS sequence"/>
</dbReference>
<dbReference type="Pfam" id="PF01979">
    <property type="entry name" value="Amidohydro_1"/>
    <property type="match status" value="1"/>
</dbReference>
<dbReference type="PANTHER" id="PTHR11271:SF49">
    <property type="entry name" value="GUANINE DEAMINASE"/>
    <property type="match status" value="1"/>
</dbReference>
<organism evidence="6 7">
    <name type="scientific">Stachybotrys elegans</name>
    <dbReference type="NCBI Taxonomy" id="80388"/>
    <lineage>
        <taxon>Eukaryota</taxon>
        <taxon>Fungi</taxon>
        <taxon>Dikarya</taxon>
        <taxon>Ascomycota</taxon>
        <taxon>Pezizomycotina</taxon>
        <taxon>Sordariomycetes</taxon>
        <taxon>Hypocreomycetidae</taxon>
        <taxon>Hypocreales</taxon>
        <taxon>Stachybotryaceae</taxon>
        <taxon>Stachybotrys</taxon>
    </lineage>
</organism>
<dbReference type="Gene3D" id="3.20.20.140">
    <property type="entry name" value="Metal-dependent hydrolases"/>
    <property type="match status" value="1"/>
</dbReference>